<evidence type="ECO:0000313" key="6">
    <source>
        <dbReference type="EMBL" id="RHW42752.1"/>
    </source>
</evidence>
<evidence type="ECO:0000259" key="5">
    <source>
        <dbReference type="PROSITE" id="PS50893"/>
    </source>
</evidence>
<dbReference type="InterPro" id="IPR003593">
    <property type="entry name" value="AAA+_ATPase"/>
</dbReference>
<gene>
    <name evidence="6" type="ORF">D1B31_03990</name>
</gene>
<dbReference type="InterPro" id="IPR003439">
    <property type="entry name" value="ABC_transporter-like_ATP-bd"/>
</dbReference>
<feature type="domain" description="ABC transporter" evidence="5">
    <location>
        <begin position="4"/>
        <end position="242"/>
    </location>
</feature>
<dbReference type="SUPFAM" id="SSF52540">
    <property type="entry name" value="P-loop containing nucleoside triphosphate hydrolases"/>
    <property type="match status" value="2"/>
</dbReference>
<dbReference type="CDD" id="cd03215">
    <property type="entry name" value="ABC_Carb_Monos_II"/>
    <property type="match status" value="1"/>
</dbReference>
<dbReference type="Proteomes" id="UP000284416">
    <property type="component" value="Unassembled WGS sequence"/>
</dbReference>
<dbReference type="PANTHER" id="PTHR43790">
    <property type="entry name" value="CARBOHYDRATE TRANSPORT ATP-BINDING PROTEIN MG119-RELATED"/>
    <property type="match status" value="1"/>
</dbReference>
<dbReference type="RefSeq" id="WP_118919448.1">
    <property type="nucleotide sequence ID" value="NZ_QWEG01000002.1"/>
</dbReference>
<evidence type="ECO:0000256" key="4">
    <source>
        <dbReference type="ARBA" id="ARBA00022840"/>
    </source>
</evidence>
<feature type="domain" description="ABC transporter" evidence="5">
    <location>
        <begin position="258"/>
        <end position="498"/>
    </location>
</feature>
<evidence type="ECO:0000313" key="7">
    <source>
        <dbReference type="Proteomes" id="UP000284416"/>
    </source>
</evidence>
<keyword evidence="1" id="KW-0813">Transport</keyword>
<dbReference type="AlphaFoldDB" id="A0A417YY92"/>
<dbReference type="InterPro" id="IPR017871">
    <property type="entry name" value="ABC_transporter-like_CS"/>
</dbReference>
<keyword evidence="7" id="KW-1185">Reference proteome</keyword>
<organism evidence="6 7">
    <name type="scientific">Neobacillus notoginsengisoli</name>
    <dbReference type="NCBI Taxonomy" id="1578198"/>
    <lineage>
        <taxon>Bacteria</taxon>
        <taxon>Bacillati</taxon>
        <taxon>Bacillota</taxon>
        <taxon>Bacilli</taxon>
        <taxon>Bacillales</taxon>
        <taxon>Bacillaceae</taxon>
        <taxon>Neobacillus</taxon>
    </lineage>
</organism>
<dbReference type="GO" id="GO:0016887">
    <property type="term" value="F:ATP hydrolysis activity"/>
    <property type="evidence" value="ECO:0007669"/>
    <property type="project" value="InterPro"/>
</dbReference>
<dbReference type="PROSITE" id="PS00211">
    <property type="entry name" value="ABC_TRANSPORTER_1"/>
    <property type="match status" value="1"/>
</dbReference>
<accession>A0A417YY92</accession>
<dbReference type="OrthoDB" id="1934611at2"/>
<dbReference type="InterPro" id="IPR050107">
    <property type="entry name" value="ABC_carbohydrate_import_ATPase"/>
</dbReference>
<sequence>MTLLRIENISKKFGSHLALDSINIAIEPGEIHALVGENGAGKSTLIKILTGVYERTDGKIFWEDKEADIESPRDAHALGINAIHQDRQLVPYFTGYENLYLNIDYPLKKSKLGIDWKKIKEDAELLQDAWGIKIPLDRPVSELTPSERTLLEILRSMMSQSKLLILDEPTASLTDKESELLFGFIQKLKARGVSIIYISHRLEEVTMLSDRVTVLMGGKVMVTLEKDEVTKEELIQNMTGGQGVALKEKTVRASKRAEKLLEVANLKTRDGMVKGASFEVYSGEVLGIYGLAGAGRTECLEAIYGFRDLESGSVKVKGTPALLNPARSIASGMVLIPENRHEDALIMENNLLENMTLPVIQSLTKKGVVQKKLEREKVQQEMKRFAVKAVSEEQPVSELSGGNQQKVVFAKALLCNPDIYLCDEPTQAVDVKTRSEIHQFLHGQAGQGKGVVFVSSDLYEILEVSDRIVVFSEGKTVADLQNKDLSPGQILDICYHFQKEAVFN</sequence>
<name>A0A417YY92_9BACI</name>
<dbReference type="Gene3D" id="3.40.50.300">
    <property type="entry name" value="P-loop containing nucleotide triphosphate hydrolases"/>
    <property type="match status" value="2"/>
</dbReference>
<dbReference type="Pfam" id="PF00005">
    <property type="entry name" value="ABC_tran"/>
    <property type="match status" value="2"/>
</dbReference>
<dbReference type="InterPro" id="IPR027417">
    <property type="entry name" value="P-loop_NTPase"/>
</dbReference>
<comment type="caution">
    <text evidence="6">The sequence shown here is derived from an EMBL/GenBank/DDBJ whole genome shotgun (WGS) entry which is preliminary data.</text>
</comment>
<evidence type="ECO:0000256" key="1">
    <source>
        <dbReference type="ARBA" id="ARBA00022448"/>
    </source>
</evidence>
<dbReference type="SMART" id="SM00382">
    <property type="entry name" value="AAA"/>
    <property type="match status" value="2"/>
</dbReference>
<protein>
    <submittedName>
        <fullName evidence="6">Sugar ABC transporter ATP-binding protein</fullName>
    </submittedName>
</protein>
<evidence type="ECO:0000256" key="3">
    <source>
        <dbReference type="ARBA" id="ARBA00022741"/>
    </source>
</evidence>
<evidence type="ECO:0000256" key="2">
    <source>
        <dbReference type="ARBA" id="ARBA00022737"/>
    </source>
</evidence>
<dbReference type="PROSITE" id="PS50893">
    <property type="entry name" value="ABC_TRANSPORTER_2"/>
    <property type="match status" value="2"/>
</dbReference>
<reference evidence="6 7" key="1">
    <citation type="journal article" date="2017" name="Int. J. Syst. Evol. Microbiol.">
        <title>Bacillus notoginsengisoli sp. nov., a novel bacterium isolated from the rhizosphere of Panax notoginseng.</title>
        <authorList>
            <person name="Zhang M.Y."/>
            <person name="Cheng J."/>
            <person name="Cai Y."/>
            <person name="Zhang T.Y."/>
            <person name="Wu Y.Y."/>
            <person name="Manikprabhu D."/>
            <person name="Li W.J."/>
            <person name="Zhang Y.X."/>
        </authorList>
    </citation>
    <scope>NUCLEOTIDE SEQUENCE [LARGE SCALE GENOMIC DNA]</scope>
    <source>
        <strain evidence="6 7">JCM 30743</strain>
    </source>
</reference>
<keyword evidence="2" id="KW-0677">Repeat</keyword>
<proteinExistence type="predicted"/>
<keyword evidence="3" id="KW-0547">Nucleotide-binding</keyword>
<dbReference type="EMBL" id="QWEG01000002">
    <property type="protein sequence ID" value="RHW42752.1"/>
    <property type="molecule type" value="Genomic_DNA"/>
</dbReference>
<dbReference type="PANTHER" id="PTHR43790:SF9">
    <property type="entry name" value="GALACTOFURANOSE TRANSPORTER ATP-BINDING PROTEIN YTFR"/>
    <property type="match status" value="1"/>
</dbReference>
<dbReference type="CDD" id="cd03216">
    <property type="entry name" value="ABC_Carb_Monos_I"/>
    <property type="match status" value="1"/>
</dbReference>
<dbReference type="GO" id="GO:0005524">
    <property type="term" value="F:ATP binding"/>
    <property type="evidence" value="ECO:0007669"/>
    <property type="project" value="UniProtKB-KW"/>
</dbReference>
<keyword evidence="4 6" id="KW-0067">ATP-binding</keyword>